<accession>D5WVT0</accession>
<dbReference type="Proteomes" id="UP000002368">
    <property type="component" value="Chromosome"/>
</dbReference>
<dbReference type="GO" id="GO:0016020">
    <property type="term" value="C:membrane"/>
    <property type="evidence" value="ECO:0007669"/>
    <property type="project" value="UniProtKB-SubCell"/>
</dbReference>
<dbReference type="Pfam" id="PF13520">
    <property type="entry name" value="AA_permease_2"/>
    <property type="match status" value="1"/>
</dbReference>
<dbReference type="PANTHER" id="PTHR47704:SF1">
    <property type="entry name" value="POTASSIUM TRANSPORTER KIMA"/>
    <property type="match status" value="1"/>
</dbReference>
<feature type="transmembrane region" description="Helical" evidence="5">
    <location>
        <begin position="384"/>
        <end position="406"/>
    </location>
</feature>
<feature type="transmembrane region" description="Helical" evidence="5">
    <location>
        <begin position="249"/>
        <end position="270"/>
    </location>
</feature>
<dbReference type="InterPro" id="IPR002293">
    <property type="entry name" value="AA/rel_permease1"/>
</dbReference>
<evidence type="ECO:0000256" key="3">
    <source>
        <dbReference type="ARBA" id="ARBA00022989"/>
    </source>
</evidence>
<evidence type="ECO:0000256" key="1">
    <source>
        <dbReference type="ARBA" id="ARBA00004141"/>
    </source>
</evidence>
<proteinExistence type="predicted"/>
<dbReference type="eggNOG" id="COG0531">
    <property type="taxonomic scope" value="Bacteria"/>
</dbReference>
<dbReference type="EMBL" id="CP002017">
    <property type="protein sequence ID" value="ADG07623.1"/>
    <property type="molecule type" value="Genomic_DNA"/>
</dbReference>
<dbReference type="InterPro" id="IPR053153">
    <property type="entry name" value="APC_K+_Transporter"/>
</dbReference>
<feature type="transmembrane region" description="Helical" evidence="5">
    <location>
        <begin position="471"/>
        <end position="489"/>
    </location>
</feature>
<dbReference type="HOGENOM" id="CLU_017999_1_1_9"/>
<keyword evidence="3 5" id="KW-1133">Transmembrane helix</keyword>
<feature type="transmembrane region" description="Helical" evidence="5">
    <location>
        <begin position="101"/>
        <end position="126"/>
    </location>
</feature>
<evidence type="ECO:0000313" key="7">
    <source>
        <dbReference type="Proteomes" id="UP000002368"/>
    </source>
</evidence>
<feature type="transmembrane region" description="Helical" evidence="5">
    <location>
        <begin position="20"/>
        <end position="41"/>
    </location>
</feature>
<keyword evidence="7" id="KW-1185">Reference proteome</keyword>
<organism evidence="6 7">
    <name type="scientific">Kyrpidia tusciae (strain DSM 2912 / NBRC 15312 / T2)</name>
    <name type="common">Bacillus tusciae</name>
    <dbReference type="NCBI Taxonomy" id="562970"/>
    <lineage>
        <taxon>Bacteria</taxon>
        <taxon>Bacillati</taxon>
        <taxon>Bacillota</taxon>
        <taxon>Bacilli</taxon>
        <taxon>Bacillales</taxon>
        <taxon>Alicyclobacillaceae</taxon>
        <taxon>Kyrpidia</taxon>
    </lineage>
</organism>
<feature type="transmembrane region" description="Helical" evidence="5">
    <location>
        <begin position="446"/>
        <end position="465"/>
    </location>
</feature>
<feature type="transmembrane region" description="Helical" evidence="5">
    <location>
        <begin position="62"/>
        <end position="81"/>
    </location>
</feature>
<evidence type="ECO:0000313" key="6">
    <source>
        <dbReference type="EMBL" id="ADG07623.1"/>
    </source>
</evidence>
<feature type="transmembrane region" description="Helical" evidence="5">
    <location>
        <begin position="147"/>
        <end position="173"/>
    </location>
</feature>
<evidence type="ECO:0000256" key="5">
    <source>
        <dbReference type="SAM" id="Phobius"/>
    </source>
</evidence>
<keyword evidence="4 5" id="KW-0472">Membrane</keyword>
<dbReference type="PANTHER" id="PTHR47704">
    <property type="entry name" value="POTASSIUM TRANSPORTER KIMA"/>
    <property type="match status" value="1"/>
</dbReference>
<evidence type="ECO:0000256" key="2">
    <source>
        <dbReference type="ARBA" id="ARBA00022692"/>
    </source>
</evidence>
<keyword evidence="2 5" id="KW-0812">Transmembrane</keyword>
<dbReference type="GO" id="GO:0022857">
    <property type="term" value="F:transmembrane transporter activity"/>
    <property type="evidence" value="ECO:0007669"/>
    <property type="project" value="InterPro"/>
</dbReference>
<sequence>MVPETRSGAVMLASLEPWLHPVLIVLALFAIGFAILNFGAVKRILIGRPMRTKELYAKHTKLLWYVALPVLAADLYSSVAYGPEAGMTELAGLGDSAKWLILPITAATVSLLVILITSYIMGIIAYPDGGGAYAIAKDNFRRPWASLVAASALLVDYVLTVAVSVSAGIQAVSSAYPQVIPYETTLAILCIFIILLVNLRGVAESASIFAWPTILFMISMMTLIFAGFVNEAHRGFHQAATPPLGVVPAGLTLLLALKAFSSASSALTGIETISNSVPVFRDPHQKNAIKAYIGLGVITGITLLGFAWHLYVQGISVNPDNTMLSQLAGLYFGHGVVYQIIIWSTFIVLILAANSTFTGFPQLAALVAADGFLPRALTIRGDRLGYSNGMLVLAALASLLIEVFHAETNALIPLYAIGVFLSFTVAQVGLVRRWLRLRQGIWPVKLAINAVGAGVTALVAIIFAVTKFTDGAWIVIVVLPLLVALSAAVHRHYEQIGRELAIDLAAERPETHSVISIVLVSGVHRVVLNTLSFAQSIHTNVIAVYVGFDEESIERMKKQWEAWGSPCKLYTLKSEYRSLLRPLSLFIRTLEKIEGGPDRVHVIVPQFIPRRWWHNALHNQTALLIRLWLMRNRDVVVTTVPYHLHQ</sequence>
<feature type="transmembrane region" description="Helical" evidence="5">
    <location>
        <begin position="291"/>
        <end position="311"/>
    </location>
</feature>
<feature type="transmembrane region" description="Helical" evidence="5">
    <location>
        <begin position="179"/>
        <end position="197"/>
    </location>
</feature>
<feature type="transmembrane region" description="Helical" evidence="5">
    <location>
        <begin position="412"/>
        <end position="434"/>
    </location>
</feature>
<dbReference type="AlphaFoldDB" id="D5WVT0"/>
<feature type="transmembrane region" description="Helical" evidence="5">
    <location>
        <begin position="331"/>
        <end position="353"/>
    </location>
</feature>
<dbReference type="Gene3D" id="1.20.1740.10">
    <property type="entry name" value="Amino acid/polyamine transporter I"/>
    <property type="match status" value="1"/>
</dbReference>
<comment type="subcellular location">
    <subcellularLocation>
        <location evidence="1">Membrane</location>
        <topology evidence="1">Multi-pass membrane protein</topology>
    </subcellularLocation>
</comment>
<name>D5WVT0_KYRT2</name>
<protein>
    <submittedName>
        <fullName evidence="6">Amino acid transporter</fullName>
    </submittedName>
</protein>
<evidence type="ECO:0000256" key="4">
    <source>
        <dbReference type="ARBA" id="ARBA00023136"/>
    </source>
</evidence>
<gene>
    <name evidence="6" type="ordered locus">Btus_2997</name>
</gene>
<feature type="transmembrane region" description="Helical" evidence="5">
    <location>
        <begin position="209"/>
        <end position="229"/>
    </location>
</feature>
<reference evidence="6 7" key="1">
    <citation type="journal article" date="2011" name="Stand. Genomic Sci.">
        <title>Complete genome sequence of the thermophilic, hydrogen-oxidizing Bacillus tusciae type strain (T2) and reclassification in the new genus, Kyrpidia gen. nov. as Kyrpidia tusciae comb. nov. and emendation of the family Alicyclobacillaceae da Costa and Rainey, 2010.</title>
        <authorList>
            <person name="Klenk H.P."/>
            <person name="Lapidus A."/>
            <person name="Chertkov O."/>
            <person name="Copeland A."/>
            <person name="Del Rio T.G."/>
            <person name="Nolan M."/>
            <person name="Lucas S."/>
            <person name="Chen F."/>
            <person name="Tice H."/>
            <person name="Cheng J.F."/>
            <person name="Han C."/>
            <person name="Bruce D."/>
            <person name="Goodwin L."/>
            <person name="Pitluck S."/>
            <person name="Pati A."/>
            <person name="Ivanova N."/>
            <person name="Mavromatis K."/>
            <person name="Daum C."/>
            <person name="Chen A."/>
            <person name="Palaniappan K."/>
            <person name="Chang Y.J."/>
            <person name="Land M."/>
            <person name="Hauser L."/>
            <person name="Jeffries C.D."/>
            <person name="Detter J.C."/>
            <person name="Rohde M."/>
            <person name="Abt B."/>
            <person name="Pukall R."/>
            <person name="Goker M."/>
            <person name="Bristow J."/>
            <person name="Markowitz V."/>
            <person name="Hugenholtz P."/>
            <person name="Eisen J.A."/>
        </authorList>
    </citation>
    <scope>NUCLEOTIDE SEQUENCE [LARGE SCALE GENOMIC DNA]</scope>
    <source>
        <strain evidence="6 7">DSM 2912</strain>
    </source>
</reference>
<dbReference type="STRING" id="562970.Btus_2997"/>
<dbReference type="KEGG" id="bts:Btus_2997"/>